<dbReference type="InterPro" id="IPR023346">
    <property type="entry name" value="Lysozyme-like_dom_sf"/>
</dbReference>
<proteinExistence type="predicted"/>
<dbReference type="EMBL" id="JAEINH010000004">
    <property type="protein sequence ID" value="MBI9114663.1"/>
    <property type="molecule type" value="Genomic_DNA"/>
</dbReference>
<protein>
    <submittedName>
        <fullName evidence="4">DUF348 domain-containing protein</fullName>
    </submittedName>
</protein>
<dbReference type="Pfam" id="PF07501">
    <property type="entry name" value="G5"/>
    <property type="match status" value="1"/>
</dbReference>
<evidence type="ECO:0000256" key="1">
    <source>
        <dbReference type="ARBA" id="ARBA00022729"/>
    </source>
</evidence>
<keyword evidence="1" id="KW-0732">Signal</keyword>
<sequence>MIRGRRSATVDQPPPTEENDPPVTVTLRTGGVPGVARTVAHALVLVSVAAGTTTITAMHKTVTIEVDGDQRTVSAFGRTVEDVLAGHRVEVAADDQVFPSVQSSVSDGDLIVVRTVRMVEVEIDGEVQTIASTALTVGEMLEELGPRTRGAAVSASRSDALGRDRLRISTLKEVSVAIDGGTSSMETAAGTVREVLESAGVVLNPGDVVDPALDSVPVDGGVITVGRAASSTDTTTEALPFEVEEVEDPTLVVGQRVVSQTGRVGQAVTTYDVTLVDGVETARTVLAQQVTVSPRNEVVKVGTLDLPDPSTVVVDPGSARALGQSMVLERGWGAEQFTCLDSLWTKESNWKVTAENASSGAYGIPQSLPGTKMASVADDWRTNAATQITWGLGYIEGRYGTPCAAWAHSQQKNWY</sequence>
<dbReference type="Proteomes" id="UP000602087">
    <property type="component" value="Unassembled WGS sequence"/>
</dbReference>
<dbReference type="Gene3D" id="2.20.230.10">
    <property type="entry name" value="Resuscitation-promoting factor rpfb"/>
    <property type="match status" value="1"/>
</dbReference>
<dbReference type="InterPro" id="IPR007137">
    <property type="entry name" value="DUF348"/>
</dbReference>
<evidence type="ECO:0000256" key="2">
    <source>
        <dbReference type="SAM" id="MobiDB-lite"/>
    </source>
</evidence>
<feature type="domain" description="G5" evidence="3">
    <location>
        <begin position="225"/>
        <end position="305"/>
    </location>
</feature>
<evidence type="ECO:0000313" key="4">
    <source>
        <dbReference type="EMBL" id="MBI9114663.1"/>
    </source>
</evidence>
<comment type="caution">
    <text evidence="4">The sequence shown here is derived from an EMBL/GenBank/DDBJ whole genome shotgun (WGS) entry which is preliminary data.</text>
</comment>
<name>A0A934I3P6_9MICO</name>
<dbReference type="AlphaFoldDB" id="A0A934I3P6"/>
<reference evidence="4" key="1">
    <citation type="submission" date="2020-12" db="EMBL/GenBank/DDBJ databases">
        <title>Sanguibacter suaedae sp. nov., isolated from Suaeda aralocaspica.</title>
        <authorList>
            <person name="Ma Q."/>
        </authorList>
    </citation>
    <scope>NUCLEOTIDE SEQUENCE</scope>
    <source>
        <strain evidence="4">YZGR15</strain>
    </source>
</reference>
<keyword evidence="5" id="KW-1185">Reference proteome</keyword>
<organism evidence="4 5">
    <name type="scientific">Sanguibacter suaedae</name>
    <dbReference type="NCBI Taxonomy" id="2795737"/>
    <lineage>
        <taxon>Bacteria</taxon>
        <taxon>Bacillati</taxon>
        <taxon>Actinomycetota</taxon>
        <taxon>Actinomycetes</taxon>
        <taxon>Micrococcales</taxon>
        <taxon>Sanguibacteraceae</taxon>
        <taxon>Sanguibacter</taxon>
    </lineage>
</organism>
<dbReference type="PROSITE" id="PS51109">
    <property type="entry name" value="G5"/>
    <property type="match status" value="1"/>
</dbReference>
<dbReference type="SUPFAM" id="SSF53955">
    <property type="entry name" value="Lysozyme-like"/>
    <property type="match status" value="1"/>
</dbReference>
<evidence type="ECO:0000259" key="3">
    <source>
        <dbReference type="PROSITE" id="PS51109"/>
    </source>
</evidence>
<gene>
    <name evidence="4" type="ORF">JAV76_06510</name>
</gene>
<feature type="region of interest" description="Disordered" evidence="2">
    <location>
        <begin position="1"/>
        <end position="24"/>
    </location>
</feature>
<evidence type="ECO:0000313" key="5">
    <source>
        <dbReference type="Proteomes" id="UP000602087"/>
    </source>
</evidence>
<dbReference type="InterPro" id="IPR011098">
    <property type="entry name" value="G5_dom"/>
</dbReference>
<accession>A0A934I3P6</accession>
<dbReference type="SMART" id="SM01208">
    <property type="entry name" value="G5"/>
    <property type="match status" value="1"/>
</dbReference>
<dbReference type="Pfam" id="PF03990">
    <property type="entry name" value="DUF348"/>
    <property type="match status" value="3"/>
</dbReference>